<dbReference type="GO" id="GO:0004850">
    <property type="term" value="F:uridine phosphorylase activity"/>
    <property type="evidence" value="ECO:0007669"/>
    <property type="project" value="TreeGrafter"/>
</dbReference>
<sequence length="289" mass="32226">MTEVKKLGDAKNANFPVDDRNAVYHLGVAKGELSSRILTVGDSERALKLKKELLEDVEEEKAHRGFVIHTGKYKGVRVSIVSIGMGTPMMDFLVREGRYVVDGPMAIIRYGTCGSIKDVEVGSLAVAESSILVRRNPDFWHCENNKDHSKCSPYDISKPVQADKELVGLLKNEFESSFKDRKTVVGINASADSFYSSQGRIDPEFDDNNEQLIDTIIEKYDNKVNTLEMETFQLYHLATRSKQPIKAAAATIILANRITQAFLDNNTKVKLEIEGGRACLEALIKINLN</sequence>
<reference evidence="2 3" key="1">
    <citation type="submission" date="2023-11" db="EMBL/GenBank/DDBJ databases">
        <title>Dfirmibasis_genome.</title>
        <authorList>
            <person name="Edelbroek B."/>
            <person name="Kjellin J."/>
            <person name="Jerlstrom-Hultqvist J."/>
            <person name="Soderbom F."/>
        </authorList>
    </citation>
    <scope>NUCLEOTIDE SEQUENCE [LARGE SCALE GENOMIC DNA]</scope>
    <source>
        <strain evidence="2 3">TNS-C-14</strain>
    </source>
</reference>
<dbReference type="PANTHER" id="PTHR43691">
    <property type="entry name" value="URIDINE PHOSPHORYLASE"/>
    <property type="match status" value="1"/>
</dbReference>
<dbReference type="Pfam" id="PF01048">
    <property type="entry name" value="PNP_UDP_1"/>
    <property type="match status" value="1"/>
</dbReference>
<dbReference type="InterPro" id="IPR035994">
    <property type="entry name" value="Nucleoside_phosphorylase_sf"/>
</dbReference>
<proteinExistence type="predicted"/>
<dbReference type="InterPro" id="IPR000845">
    <property type="entry name" value="Nucleoside_phosphorylase_d"/>
</dbReference>
<name>A0AAN7UAU7_9MYCE</name>
<protein>
    <recommendedName>
        <fullName evidence="1">Nucleoside phosphorylase domain-containing protein</fullName>
    </recommendedName>
</protein>
<gene>
    <name evidence="2" type="ORF">RB653_005793</name>
</gene>
<dbReference type="PANTHER" id="PTHR43691:SF14">
    <property type="entry name" value="URIDINE PHOSPHORYLASE"/>
    <property type="match status" value="1"/>
</dbReference>
<organism evidence="2 3">
    <name type="scientific">Dictyostelium firmibasis</name>
    <dbReference type="NCBI Taxonomy" id="79012"/>
    <lineage>
        <taxon>Eukaryota</taxon>
        <taxon>Amoebozoa</taxon>
        <taxon>Evosea</taxon>
        <taxon>Eumycetozoa</taxon>
        <taxon>Dictyostelia</taxon>
        <taxon>Dictyosteliales</taxon>
        <taxon>Dictyosteliaceae</taxon>
        <taxon>Dictyostelium</taxon>
    </lineage>
</organism>
<dbReference type="GO" id="GO:0006218">
    <property type="term" value="P:uridine catabolic process"/>
    <property type="evidence" value="ECO:0007669"/>
    <property type="project" value="TreeGrafter"/>
</dbReference>
<dbReference type="CDD" id="cd17769">
    <property type="entry name" value="NP_TgUP-like"/>
    <property type="match status" value="1"/>
</dbReference>
<dbReference type="GO" id="GO:0005829">
    <property type="term" value="C:cytosol"/>
    <property type="evidence" value="ECO:0007669"/>
    <property type="project" value="TreeGrafter"/>
</dbReference>
<evidence type="ECO:0000313" key="2">
    <source>
        <dbReference type="EMBL" id="KAK5584185.1"/>
    </source>
</evidence>
<comment type="caution">
    <text evidence="2">The sequence shown here is derived from an EMBL/GenBank/DDBJ whole genome shotgun (WGS) entry which is preliminary data.</text>
</comment>
<dbReference type="Gene3D" id="3.40.50.1580">
    <property type="entry name" value="Nucleoside phosphorylase domain"/>
    <property type="match status" value="1"/>
</dbReference>
<feature type="domain" description="Nucleoside phosphorylase" evidence="1">
    <location>
        <begin position="37"/>
        <end position="257"/>
    </location>
</feature>
<dbReference type="AlphaFoldDB" id="A0AAN7UAU7"/>
<dbReference type="Proteomes" id="UP001344447">
    <property type="component" value="Unassembled WGS sequence"/>
</dbReference>
<accession>A0AAN7UAU7</accession>
<dbReference type="EMBL" id="JAVFKY010000001">
    <property type="protein sequence ID" value="KAK5584185.1"/>
    <property type="molecule type" value="Genomic_DNA"/>
</dbReference>
<evidence type="ECO:0000259" key="1">
    <source>
        <dbReference type="Pfam" id="PF01048"/>
    </source>
</evidence>
<evidence type="ECO:0000313" key="3">
    <source>
        <dbReference type="Proteomes" id="UP001344447"/>
    </source>
</evidence>
<keyword evidence="3" id="KW-1185">Reference proteome</keyword>
<dbReference type="SUPFAM" id="SSF53167">
    <property type="entry name" value="Purine and uridine phosphorylases"/>
    <property type="match status" value="1"/>
</dbReference>